<feature type="domain" description="S1 motif" evidence="5">
    <location>
        <begin position="116"/>
        <end position="188"/>
    </location>
</feature>
<dbReference type="FunFam" id="2.40.50.140:FF:000103">
    <property type="entry name" value="protein RRP5 homolog"/>
    <property type="match status" value="1"/>
</dbReference>
<comment type="similarity">
    <text evidence="1">Belongs to the bacterial ribosomal protein bS1 family.</text>
</comment>
<comment type="function">
    <text evidence="4">Binds mRNA; thus facilitating recognition of the initiation point. It is needed to translate mRNA with a short Shine-Dalgarno (SD) purine-rich sequence.</text>
</comment>
<name>D9R2H5_LACSW</name>
<proteinExistence type="inferred from homology"/>
<dbReference type="Gene3D" id="2.40.50.140">
    <property type="entry name" value="Nucleic acid-binding proteins"/>
    <property type="match status" value="3"/>
</dbReference>
<dbReference type="InterPro" id="IPR012340">
    <property type="entry name" value="NA-bd_OB-fold"/>
</dbReference>
<evidence type="ECO:0000313" key="7">
    <source>
        <dbReference type="Proteomes" id="UP000001662"/>
    </source>
</evidence>
<evidence type="ECO:0000256" key="3">
    <source>
        <dbReference type="ARBA" id="ARBA00023274"/>
    </source>
</evidence>
<dbReference type="InterPro" id="IPR050437">
    <property type="entry name" value="Ribos_protein_bS1-like"/>
</dbReference>
<gene>
    <name evidence="6" type="ordered locus">Closa_4090</name>
</gene>
<protein>
    <submittedName>
        <fullName evidence="6">RNA binding S1 domain protein</fullName>
    </submittedName>
</protein>
<dbReference type="KEGG" id="csh:Closa_4090"/>
<dbReference type="HOGENOM" id="CLU_015805_4_2_9"/>
<dbReference type="PANTHER" id="PTHR10724">
    <property type="entry name" value="30S RIBOSOMAL PROTEIN S1"/>
    <property type="match status" value="1"/>
</dbReference>
<dbReference type="SMART" id="SM00316">
    <property type="entry name" value="S1"/>
    <property type="match status" value="3"/>
</dbReference>
<organism evidence="6 7">
    <name type="scientific">Lacrimispora saccharolytica (strain ATCC 35040 / DSM 2544 / NRCC 2533 / WM1)</name>
    <name type="common">Clostridium saccharolyticum</name>
    <dbReference type="NCBI Taxonomy" id="610130"/>
    <lineage>
        <taxon>Bacteria</taxon>
        <taxon>Bacillati</taxon>
        <taxon>Bacillota</taxon>
        <taxon>Clostridia</taxon>
        <taxon>Lachnospirales</taxon>
        <taxon>Lachnospiraceae</taxon>
        <taxon>Lacrimispora</taxon>
    </lineage>
</organism>
<dbReference type="EMBL" id="CP002109">
    <property type="protein sequence ID" value="ADL06599.1"/>
    <property type="molecule type" value="Genomic_DNA"/>
</dbReference>
<keyword evidence="7" id="KW-1185">Reference proteome</keyword>
<dbReference type="PRINTS" id="PR00681">
    <property type="entry name" value="RIBOSOMALS1"/>
</dbReference>
<dbReference type="CDD" id="cd04465">
    <property type="entry name" value="S1_RPS1_repeat_ec2_hs2"/>
    <property type="match status" value="1"/>
</dbReference>
<keyword evidence="3" id="KW-0687">Ribonucleoprotein</keyword>
<accession>D9R2H5</accession>
<dbReference type="InterPro" id="IPR003029">
    <property type="entry name" value="S1_domain"/>
</dbReference>
<dbReference type="InterPro" id="IPR035104">
    <property type="entry name" value="Ribosomal_protein_S1-like"/>
</dbReference>
<dbReference type="STRING" id="610130.Closa_4090"/>
<feature type="domain" description="S1 motif" evidence="5">
    <location>
        <begin position="209"/>
        <end position="276"/>
    </location>
</feature>
<dbReference type="Pfam" id="PF00575">
    <property type="entry name" value="S1"/>
    <property type="match status" value="3"/>
</dbReference>
<dbReference type="SUPFAM" id="SSF50249">
    <property type="entry name" value="Nucleic acid-binding proteins"/>
    <property type="match status" value="3"/>
</dbReference>
<dbReference type="PaxDb" id="610130-Closa_4090"/>
<evidence type="ECO:0000259" key="5">
    <source>
        <dbReference type="PROSITE" id="PS50126"/>
    </source>
</evidence>
<dbReference type="eggNOG" id="COG0539">
    <property type="taxonomic scope" value="Bacteria"/>
</dbReference>
<dbReference type="GO" id="GO:0003735">
    <property type="term" value="F:structural constituent of ribosome"/>
    <property type="evidence" value="ECO:0007669"/>
    <property type="project" value="TreeGrafter"/>
</dbReference>
<feature type="domain" description="S1 motif" evidence="5">
    <location>
        <begin position="35"/>
        <end position="104"/>
    </location>
</feature>
<evidence type="ECO:0000313" key="6">
    <source>
        <dbReference type="EMBL" id="ADL06599.1"/>
    </source>
</evidence>
<dbReference type="GO" id="GO:0006412">
    <property type="term" value="P:translation"/>
    <property type="evidence" value="ECO:0007669"/>
    <property type="project" value="TreeGrafter"/>
</dbReference>
<reference evidence="6" key="1">
    <citation type="submission" date="2010-07" db="EMBL/GenBank/DDBJ databases">
        <title>Complete sequence of Clostridium saccharolyticum WM1.</title>
        <authorList>
            <consortium name="US DOE Joint Genome Institute"/>
            <person name="Lucas S."/>
            <person name="Copeland A."/>
            <person name="Lapidus A."/>
            <person name="Cheng J.-F."/>
            <person name="Bruce D."/>
            <person name="Goodwin L."/>
            <person name="Pitluck S."/>
            <person name="Chertkov O."/>
            <person name="Detter J.C."/>
            <person name="Han C."/>
            <person name="Tapia R."/>
            <person name="Land M."/>
            <person name="Hauser L."/>
            <person name="Chang Y.-J."/>
            <person name="Jeffries C."/>
            <person name="Kyrpides N."/>
            <person name="Ivanova N."/>
            <person name="Mikhailova N."/>
            <person name="Mouttaki H."/>
            <person name="Lin L."/>
            <person name="Zhou J."/>
            <person name="Hemme C.L."/>
            <person name="Woyke T."/>
        </authorList>
    </citation>
    <scope>NUCLEOTIDE SEQUENCE [LARGE SCALE GENOMIC DNA]</scope>
    <source>
        <strain evidence="6">WM1</strain>
    </source>
</reference>
<evidence type="ECO:0000256" key="4">
    <source>
        <dbReference type="ARBA" id="ARBA00025604"/>
    </source>
</evidence>
<dbReference type="RefSeq" id="WP_013274651.1">
    <property type="nucleotide sequence ID" value="NC_014376.1"/>
</dbReference>
<evidence type="ECO:0000256" key="1">
    <source>
        <dbReference type="ARBA" id="ARBA00006767"/>
    </source>
</evidence>
<dbReference type="Proteomes" id="UP000001662">
    <property type="component" value="Chromosome"/>
</dbReference>
<dbReference type="GO" id="GO:0005840">
    <property type="term" value="C:ribosome"/>
    <property type="evidence" value="ECO:0007669"/>
    <property type="project" value="UniProtKB-KW"/>
</dbReference>
<keyword evidence="2" id="KW-0689">Ribosomal protein</keyword>
<dbReference type="PANTHER" id="PTHR10724:SF7">
    <property type="entry name" value="SMALL RIBOSOMAL SUBUNIT PROTEIN BS1C"/>
    <property type="match status" value="1"/>
</dbReference>
<dbReference type="GO" id="GO:0003729">
    <property type="term" value="F:mRNA binding"/>
    <property type="evidence" value="ECO:0007669"/>
    <property type="project" value="TreeGrafter"/>
</dbReference>
<dbReference type="PROSITE" id="PS50126">
    <property type="entry name" value="S1"/>
    <property type="match status" value="3"/>
</dbReference>
<sequence>MSEEMKAADGTAEVMETMEDYAAELEASFKRVKEGDVLTGTVISVNEDMVTLDLKYYAEGVISKENLSNDPEFNLLREIQPGDEITATVVSADDGEGNIVLSRKLANDRLAWEKLGSMLSDRTIARVKIEEIVKGGAVAYLEGIRGFIPASKLAGEYVEDLDEYNGKVIEVTVITADEENKKLVLSGREPALMKQKEETSKKIEKCQVGTVMEGTVDSLKDYGAFINLENGLSGLLHISQISSQRIKHPGVVLKEGQTVKVKIISIADHKISLSMKAVQEEEEAEAEVYDYKEEGSAFTGLSALLKGLKI</sequence>
<evidence type="ECO:0000256" key="2">
    <source>
        <dbReference type="ARBA" id="ARBA00022980"/>
    </source>
</evidence>
<dbReference type="AlphaFoldDB" id="D9R2H5"/>
<dbReference type="GO" id="GO:1990904">
    <property type="term" value="C:ribonucleoprotein complex"/>
    <property type="evidence" value="ECO:0007669"/>
    <property type="project" value="UniProtKB-KW"/>
</dbReference>
<dbReference type="CDD" id="cd05687">
    <property type="entry name" value="S1_RPS1_repeat_ec1_hs1"/>
    <property type="match status" value="1"/>
</dbReference>